<dbReference type="PANTHER" id="PTHR37940">
    <property type="entry name" value="LYSINE--TRNA LIGASE"/>
    <property type="match status" value="1"/>
</dbReference>
<evidence type="ECO:0000256" key="9">
    <source>
        <dbReference type="ARBA" id="ARBA00048573"/>
    </source>
</evidence>
<keyword evidence="8 10" id="KW-0030">Aminoacyl-tRNA synthetase</keyword>
<dbReference type="Gene3D" id="3.40.50.620">
    <property type="entry name" value="HUPs"/>
    <property type="match status" value="2"/>
</dbReference>
<dbReference type="Pfam" id="PF01921">
    <property type="entry name" value="tRNA-synt_1f"/>
    <property type="match status" value="1"/>
</dbReference>
<organism evidence="11 12">
    <name type="scientific">Thermoproteota archaeon</name>
    <dbReference type="NCBI Taxonomy" id="2056631"/>
    <lineage>
        <taxon>Archaea</taxon>
        <taxon>Thermoproteota</taxon>
    </lineage>
</organism>
<protein>
    <recommendedName>
        <fullName evidence="10">Lysine--tRNA ligase</fullName>
        <ecNumber evidence="10">6.1.1.6</ecNumber>
    </recommendedName>
    <alternativeName>
        <fullName evidence="10">Lysyl-tRNA synthetase</fullName>
        <shortName evidence="10">LysRS</shortName>
    </alternativeName>
</protein>
<accession>A0A523B9D7</accession>
<evidence type="ECO:0000256" key="4">
    <source>
        <dbReference type="ARBA" id="ARBA00022598"/>
    </source>
</evidence>
<dbReference type="GO" id="GO:0005737">
    <property type="term" value="C:cytoplasm"/>
    <property type="evidence" value="ECO:0007669"/>
    <property type="project" value="UniProtKB-SubCell"/>
</dbReference>
<proteinExistence type="inferred from homology"/>
<keyword evidence="3 10" id="KW-0963">Cytoplasm</keyword>
<keyword evidence="7 10" id="KW-0648">Protein biosynthesis</keyword>
<evidence type="ECO:0000256" key="7">
    <source>
        <dbReference type="ARBA" id="ARBA00022917"/>
    </source>
</evidence>
<sequence>MQEGHWIRQIVDQILARGDPEIVIHTGKTPSGPIHIGAEREQFICSAIQIELKRRGYESTFNFIIDSYDPLKSIPAGIEVPKGFEEHVGKPLSSVPDPYSCHESYAKHFAEEFNSCQGRLGVYPNVIYSHELYRRKEMKDAIRTVLRKLDELRMIRKKYVQEEEHEEGHGDEWNPVMVVCERCGRIASKKEEVAPNRLEWWNLDEDTAGYKCTSCGYQGRGKISELDLKLSWRVDWAAKWAIFKVSCEPAGKDHCVKDGAYDMGLEVCWRIFGYRGPLKVPYEWLTLGEHAMKTHKGITFTPHEWLRIAPPECMRYMILNADPMRHIAFLPERIPDIVDGFDRLERIYFGAETPPAGEDPQYYKDLYELCVVGRLPEGVPARLPYRFCAIIVQLEPLFGWEKVLKKSMEYLRRLAGGAEPSERERTDAEDRLKMAKNWVESYAPPTLKFRISMDLPAYRPCNDMERSFIERLISLIEQDLPEAELQNEIFNSARSLGLEVGKAFSLVYLILLGAERGPRLAPLLTALDKDWLTRRLRSVL</sequence>
<keyword evidence="4 10" id="KW-0436">Ligase</keyword>
<evidence type="ECO:0000313" key="12">
    <source>
        <dbReference type="Proteomes" id="UP000315399"/>
    </source>
</evidence>
<evidence type="ECO:0000256" key="10">
    <source>
        <dbReference type="HAMAP-Rule" id="MF_00177"/>
    </source>
</evidence>
<dbReference type="EC" id="6.1.1.6" evidence="10"/>
<comment type="catalytic activity">
    <reaction evidence="9 10">
        <text>tRNA(Lys) + L-lysine + ATP = L-lysyl-tRNA(Lys) + AMP + diphosphate</text>
        <dbReference type="Rhea" id="RHEA:20792"/>
        <dbReference type="Rhea" id="RHEA-COMP:9696"/>
        <dbReference type="Rhea" id="RHEA-COMP:9697"/>
        <dbReference type="ChEBI" id="CHEBI:30616"/>
        <dbReference type="ChEBI" id="CHEBI:32551"/>
        <dbReference type="ChEBI" id="CHEBI:33019"/>
        <dbReference type="ChEBI" id="CHEBI:78442"/>
        <dbReference type="ChEBI" id="CHEBI:78529"/>
        <dbReference type="ChEBI" id="CHEBI:456215"/>
        <dbReference type="EC" id="6.1.1.6"/>
    </reaction>
</comment>
<comment type="caution">
    <text evidence="10">Lacks conserved residue(s) required for the propagation of feature annotation.</text>
</comment>
<dbReference type="InterPro" id="IPR008925">
    <property type="entry name" value="aa_tRNA-synth_I_cd-bd_sf"/>
</dbReference>
<comment type="caution">
    <text evidence="11">The sequence shown here is derived from an EMBL/GenBank/DDBJ whole genome shotgun (WGS) entry which is preliminary data.</text>
</comment>
<dbReference type="PANTHER" id="PTHR37940:SF1">
    <property type="entry name" value="LYSINE--TRNA LIGASE"/>
    <property type="match status" value="1"/>
</dbReference>
<evidence type="ECO:0000256" key="6">
    <source>
        <dbReference type="ARBA" id="ARBA00022840"/>
    </source>
</evidence>
<comment type="similarity">
    <text evidence="2 10">Belongs to the class-I aminoacyl-tRNA synthetase family.</text>
</comment>
<evidence type="ECO:0000256" key="5">
    <source>
        <dbReference type="ARBA" id="ARBA00022741"/>
    </source>
</evidence>
<evidence type="ECO:0000256" key="3">
    <source>
        <dbReference type="ARBA" id="ARBA00022490"/>
    </source>
</evidence>
<dbReference type="Gene3D" id="1.10.10.770">
    <property type="match status" value="1"/>
</dbReference>
<evidence type="ECO:0000256" key="8">
    <source>
        <dbReference type="ARBA" id="ARBA00023146"/>
    </source>
</evidence>
<keyword evidence="6 10" id="KW-0067">ATP-binding</keyword>
<dbReference type="HAMAP" id="MF_00177">
    <property type="entry name" value="Lys_tRNA_synth_class1"/>
    <property type="match status" value="1"/>
</dbReference>
<dbReference type="GO" id="GO:0000049">
    <property type="term" value="F:tRNA binding"/>
    <property type="evidence" value="ECO:0007669"/>
    <property type="project" value="InterPro"/>
</dbReference>
<dbReference type="GO" id="GO:0006430">
    <property type="term" value="P:lysyl-tRNA aminoacylation"/>
    <property type="evidence" value="ECO:0007669"/>
    <property type="project" value="UniProtKB-UniRule"/>
</dbReference>
<dbReference type="GO" id="GO:0005524">
    <property type="term" value="F:ATP binding"/>
    <property type="evidence" value="ECO:0007669"/>
    <property type="project" value="UniProtKB-UniRule"/>
</dbReference>
<dbReference type="InterPro" id="IPR002904">
    <property type="entry name" value="Lys-tRNA-ligase"/>
</dbReference>
<evidence type="ECO:0000313" key="11">
    <source>
        <dbReference type="EMBL" id="TDA37549.1"/>
    </source>
</evidence>
<dbReference type="AlphaFoldDB" id="A0A523B9D7"/>
<dbReference type="InterPro" id="IPR020751">
    <property type="entry name" value="aa-tRNA-synth_I_codon-bd_sub2"/>
</dbReference>
<dbReference type="SUPFAM" id="SSF48163">
    <property type="entry name" value="An anticodon-binding domain of class I aminoacyl-tRNA synthetases"/>
    <property type="match status" value="1"/>
</dbReference>
<name>A0A523B9D7_9CREN</name>
<dbReference type="GO" id="GO:0004824">
    <property type="term" value="F:lysine-tRNA ligase activity"/>
    <property type="evidence" value="ECO:0007669"/>
    <property type="project" value="UniProtKB-UniRule"/>
</dbReference>
<dbReference type="NCBIfam" id="TIGR00467">
    <property type="entry name" value="lysS_arch"/>
    <property type="match status" value="1"/>
</dbReference>
<gene>
    <name evidence="10 11" type="primary">lysS</name>
    <name evidence="11" type="ORF">DSO08_05515</name>
</gene>
<keyword evidence="5 10" id="KW-0547">Nucleotide-binding</keyword>
<reference evidence="11 12" key="1">
    <citation type="journal article" date="2019" name="Nat. Microbiol.">
        <title>Expanding anaerobic alkane metabolism in the domain of Archaea.</title>
        <authorList>
            <person name="Wang Y."/>
            <person name="Wegener G."/>
            <person name="Hou J."/>
            <person name="Wang F."/>
            <person name="Xiao X."/>
        </authorList>
    </citation>
    <scope>NUCLEOTIDE SEQUENCE [LARGE SCALE GENOMIC DNA]</scope>
    <source>
        <strain evidence="11">WYZ-LMO10</strain>
    </source>
</reference>
<evidence type="ECO:0000256" key="1">
    <source>
        <dbReference type="ARBA" id="ARBA00004496"/>
    </source>
</evidence>
<dbReference type="InterPro" id="IPR014729">
    <property type="entry name" value="Rossmann-like_a/b/a_fold"/>
</dbReference>
<dbReference type="SUPFAM" id="SSF52374">
    <property type="entry name" value="Nucleotidylyl transferase"/>
    <property type="match status" value="1"/>
</dbReference>
<evidence type="ECO:0000256" key="2">
    <source>
        <dbReference type="ARBA" id="ARBA00005594"/>
    </source>
</evidence>
<dbReference type="Gene3D" id="1.10.10.350">
    <property type="match status" value="1"/>
</dbReference>
<dbReference type="EMBL" id="QNVH01000066">
    <property type="protein sequence ID" value="TDA37549.1"/>
    <property type="molecule type" value="Genomic_DNA"/>
</dbReference>
<dbReference type="Proteomes" id="UP000315399">
    <property type="component" value="Unassembled WGS sequence"/>
</dbReference>
<comment type="subcellular location">
    <subcellularLocation>
        <location evidence="1 10">Cytoplasm</location>
    </subcellularLocation>
</comment>